<protein>
    <recommendedName>
        <fullName evidence="4">Core-binding (CB) domain-containing protein</fullName>
    </recommendedName>
</protein>
<feature type="region of interest" description="Disordered" evidence="1">
    <location>
        <begin position="245"/>
        <end position="325"/>
    </location>
</feature>
<dbReference type="AlphaFoldDB" id="A0A8J4E5Z5"/>
<proteinExistence type="predicted"/>
<sequence>MPTVAEYLPTVIAAVGPGAARTYGNYWARMAARWGERRLDTISATDIAALQHDAIARAVPRRNGRGGRHSGEHMIAAARAFFARAIADGLITPSASPTPDHQTAPAAQFAPRIDTCDHAERVSVGARIHPLAPLDVGSAVALLRDRFPDLSPAVRTRILADACGNPLALRELPAALTEAQRSGTAPLPATLPLSRRLRVTFGSPVAGLPTPVRDVLLLLALDGDGDLTALPGPPVTDAVRQARDAGLLDLNPRRRAPRVPAPPDPRGGRGTVRRRRPAACSRNAGAPARPGSRPRRLAPGARGDRTGRARRRSAGGVGRPGAGSG</sequence>
<evidence type="ECO:0000256" key="1">
    <source>
        <dbReference type="SAM" id="MobiDB-lite"/>
    </source>
</evidence>
<dbReference type="Proteomes" id="UP000612585">
    <property type="component" value="Unassembled WGS sequence"/>
</dbReference>
<organism evidence="2 3">
    <name type="scientific">Virgisporangium aurantiacum</name>
    <dbReference type="NCBI Taxonomy" id="175570"/>
    <lineage>
        <taxon>Bacteria</taxon>
        <taxon>Bacillati</taxon>
        <taxon>Actinomycetota</taxon>
        <taxon>Actinomycetes</taxon>
        <taxon>Micromonosporales</taxon>
        <taxon>Micromonosporaceae</taxon>
        <taxon>Virgisporangium</taxon>
    </lineage>
</organism>
<evidence type="ECO:0008006" key="4">
    <source>
        <dbReference type="Google" id="ProtNLM"/>
    </source>
</evidence>
<name>A0A8J4E5Z5_9ACTN</name>
<comment type="caution">
    <text evidence="2">The sequence shown here is derived from an EMBL/GenBank/DDBJ whole genome shotgun (WGS) entry which is preliminary data.</text>
</comment>
<feature type="compositionally biased region" description="Low complexity" evidence="1">
    <location>
        <begin position="284"/>
        <end position="301"/>
    </location>
</feature>
<feature type="compositionally biased region" description="Gly residues" evidence="1">
    <location>
        <begin position="315"/>
        <end position="325"/>
    </location>
</feature>
<accession>A0A8J4E5Z5</accession>
<reference evidence="2" key="1">
    <citation type="submission" date="2021-01" db="EMBL/GenBank/DDBJ databases">
        <title>Whole genome shotgun sequence of Virgisporangium aurantiacum NBRC 16421.</title>
        <authorList>
            <person name="Komaki H."/>
            <person name="Tamura T."/>
        </authorList>
    </citation>
    <scope>NUCLEOTIDE SEQUENCE</scope>
    <source>
        <strain evidence="2">NBRC 16421</strain>
    </source>
</reference>
<evidence type="ECO:0000313" key="3">
    <source>
        <dbReference type="Proteomes" id="UP000612585"/>
    </source>
</evidence>
<evidence type="ECO:0000313" key="2">
    <source>
        <dbReference type="EMBL" id="GIJ63535.1"/>
    </source>
</evidence>
<gene>
    <name evidence="2" type="ORF">Vau01_110510</name>
</gene>
<keyword evidence="3" id="KW-1185">Reference proteome</keyword>
<dbReference type="EMBL" id="BOPG01000098">
    <property type="protein sequence ID" value="GIJ63535.1"/>
    <property type="molecule type" value="Genomic_DNA"/>
</dbReference>